<evidence type="ECO:0000256" key="1">
    <source>
        <dbReference type="ARBA" id="ARBA00022614"/>
    </source>
</evidence>
<evidence type="ECO:0000313" key="4">
    <source>
        <dbReference type="EMBL" id="CAC5372502.1"/>
    </source>
</evidence>
<dbReference type="GO" id="GO:0005886">
    <property type="term" value="C:plasma membrane"/>
    <property type="evidence" value="ECO:0007669"/>
    <property type="project" value="TreeGrafter"/>
</dbReference>
<keyword evidence="3" id="KW-0677">Repeat</keyword>
<evidence type="ECO:0000256" key="3">
    <source>
        <dbReference type="ARBA" id="ARBA00022737"/>
    </source>
</evidence>
<dbReference type="OrthoDB" id="10008953at2759"/>
<dbReference type="InterPro" id="IPR001611">
    <property type="entry name" value="Leu-rich_rpt"/>
</dbReference>
<dbReference type="AlphaFoldDB" id="A0A6J8ARB7"/>
<name>A0A6J8ARB7_MYTCO</name>
<dbReference type="InterPro" id="IPR045860">
    <property type="entry name" value="Snake_toxin-like_sf"/>
</dbReference>
<dbReference type="EMBL" id="CACVKT020001854">
    <property type="protein sequence ID" value="CAC5372502.1"/>
    <property type="molecule type" value="Genomic_DNA"/>
</dbReference>
<dbReference type="InterPro" id="IPR003591">
    <property type="entry name" value="Leu-rich_rpt_typical-subtyp"/>
</dbReference>
<keyword evidence="2" id="KW-0732">Signal</keyword>
<dbReference type="SUPFAM" id="SSF57302">
    <property type="entry name" value="Snake toxin-like"/>
    <property type="match status" value="1"/>
</dbReference>
<dbReference type="Proteomes" id="UP000507470">
    <property type="component" value="Unassembled WGS sequence"/>
</dbReference>
<dbReference type="Gene3D" id="3.80.10.10">
    <property type="entry name" value="Ribonuclease Inhibitor"/>
    <property type="match status" value="1"/>
</dbReference>
<dbReference type="PROSITE" id="PS51450">
    <property type="entry name" value="LRR"/>
    <property type="match status" value="1"/>
</dbReference>
<evidence type="ECO:0000256" key="2">
    <source>
        <dbReference type="ARBA" id="ARBA00022729"/>
    </source>
</evidence>
<dbReference type="SMART" id="SM00369">
    <property type="entry name" value="LRR_TYP"/>
    <property type="match status" value="2"/>
</dbReference>
<accession>A0A6J8ARB7</accession>
<sequence>MPGILLIFPKYKKTCIIDFSDNIISTIELDDFTGLNQLETLYLQRNQISTIVQGAFDILYKLSTIDLSNNKITSFDRDSILYLPKLGMLAINANPLKCDCEMRAFRQSINARQGDLLVITAQCDGTNIRMTDLTDSQFGSCSDNLFKTITCMNCKNVRSTEECIKQNFTTTCAAPSTSRPTCFEELVYVSSGLMINKGCISYSQCLESERNNADQCYGQSTARCKFCCVGELCNKPALKGQ</sequence>
<keyword evidence="5" id="KW-1185">Reference proteome</keyword>
<dbReference type="Pfam" id="PF13855">
    <property type="entry name" value="LRR_8"/>
    <property type="match status" value="1"/>
</dbReference>
<protein>
    <submittedName>
        <fullName evidence="4">Uncharacterized protein</fullName>
    </submittedName>
</protein>
<keyword evidence="1" id="KW-0433">Leucine-rich repeat</keyword>
<gene>
    <name evidence="4" type="ORF">MCOR_10568</name>
</gene>
<dbReference type="PANTHER" id="PTHR24369">
    <property type="entry name" value="ANTIGEN BSP, PUTATIVE-RELATED"/>
    <property type="match status" value="1"/>
</dbReference>
<reference evidence="4 5" key="1">
    <citation type="submission" date="2020-06" db="EMBL/GenBank/DDBJ databases">
        <authorList>
            <person name="Li R."/>
            <person name="Bekaert M."/>
        </authorList>
    </citation>
    <scope>NUCLEOTIDE SEQUENCE [LARGE SCALE GENOMIC DNA]</scope>
    <source>
        <strain evidence="5">wild</strain>
    </source>
</reference>
<dbReference type="PANTHER" id="PTHR24369:SF210">
    <property type="entry name" value="CHAOPTIN-RELATED"/>
    <property type="match status" value="1"/>
</dbReference>
<evidence type="ECO:0000313" key="5">
    <source>
        <dbReference type="Proteomes" id="UP000507470"/>
    </source>
</evidence>
<dbReference type="SUPFAM" id="SSF52058">
    <property type="entry name" value="L domain-like"/>
    <property type="match status" value="1"/>
</dbReference>
<organism evidence="4 5">
    <name type="scientific">Mytilus coruscus</name>
    <name type="common">Sea mussel</name>
    <dbReference type="NCBI Taxonomy" id="42192"/>
    <lineage>
        <taxon>Eukaryota</taxon>
        <taxon>Metazoa</taxon>
        <taxon>Spiralia</taxon>
        <taxon>Lophotrochozoa</taxon>
        <taxon>Mollusca</taxon>
        <taxon>Bivalvia</taxon>
        <taxon>Autobranchia</taxon>
        <taxon>Pteriomorphia</taxon>
        <taxon>Mytilida</taxon>
        <taxon>Mytiloidea</taxon>
        <taxon>Mytilidae</taxon>
        <taxon>Mytilinae</taxon>
        <taxon>Mytilus</taxon>
    </lineage>
</organism>
<dbReference type="InterPro" id="IPR032675">
    <property type="entry name" value="LRR_dom_sf"/>
</dbReference>
<dbReference type="InterPro" id="IPR050541">
    <property type="entry name" value="LRR_TM_domain-containing"/>
</dbReference>
<proteinExistence type="predicted"/>